<protein>
    <submittedName>
        <fullName evidence="2">Transposase</fullName>
    </submittedName>
</protein>
<dbReference type="Gene3D" id="1.10.10.10">
    <property type="entry name" value="Winged helix-like DNA-binding domain superfamily/Winged helix DNA-binding domain"/>
    <property type="match status" value="1"/>
</dbReference>
<dbReference type="GO" id="GO:0004803">
    <property type="term" value="F:transposase activity"/>
    <property type="evidence" value="ECO:0007669"/>
    <property type="project" value="InterPro"/>
</dbReference>
<dbReference type="AlphaFoldDB" id="A0A6N9T9E7"/>
<gene>
    <name evidence="2" type="ORF">GTK09_26285</name>
</gene>
<dbReference type="Pfam" id="PF01527">
    <property type="entry name" value="HTH_Tnp_1"/>
    <property type="match status" value="1"/>
</dbReference>
<evidence type="ECO:0000313" key="3">
    <source>
        <dbReference type="Proteomes" id="UP000469011"/>
    </source>
</evidence>
<proteinExistence type="inferred from homology"/>
<dbReference type="InterPro" id="IPR010921">
    <property type="entry name" value="Trp_repressor/repl_initiator"/>
</dbReference>
<name>A0A6N9T9E7_9HYPH</name>
<keyword evidence="3" id="KW-1185">Reference proteome</keyword>
<dbReference type="InterPro" id="IPR002514">
    <property type="entry name" value="Transposase_8"/>
</dbReference>
<organism evidence="2 3">
    <name type="scientific">Jiella pacifica</name>
    <dbReference type="NCBI Taxonomy" id="2696469"/>
    <lineage>
        <taxon>Bacteria</taxon>
        <taxon>Pseudomonadati</taxon>
        <taxon>Pseudomonadota</taxon>
        <taxon>Alphaproteobacteria</taxon>
        <taxon>Hyphomicrobiales</taxon>
        <taxon>Aurantimonadaceae</taxon>
        <taxon>Jiella</taxon>
    </lineage>
</organism>
<dbReference type="InterPro" id="IPR036388">
    <property type="entry name" value="WH-like_DNA-bd_sf"/>
</dbReference>
<dbReference type="GO" id="GO:0006313">
    <property type="term" value="P:DNA transposition"/>
    <property type="evidence" value="ECO:0007669"/>
    <property type="project" value="InterPro"/>
</dbReference>
<dbReference type="NCBIfam" id="NF047595">
    <property type="entry name" value="IS66_ISRel24_TnpA"/>
    <property type="match status" value="1"/>
</dbReference>
<comment type="similarity">
    <text evidence="1">Belongs to the transposase 8 family.</text>
</comment>
<reference evidence="2 3" key="1">
    <citation type="submission" date="2020-01" db="EMBL/GenBank/DDBJ databases">
        <title>Jiella pacifica sp. nov.</title>
        <authorList>
            <person name="Xue Z."/>
            <person name="Zhu S."/>
            <person name="Chen J."/>
            <person name="Yang J."/>
        </authorList>
    </citation>
    <scope>NUCLEOTIDE SEQUENCE [LARGE SCALE GENOMIC DNA]</scope>
    <source>
        <strain evidence="2 3">40Bstr34</strain>
    </source>
</reference>
<sequence>MACAKVISDFEVLAAGDAGRRRGWSDEEKVRIVEESLRGYRQGSTTAGRYGISRSLLTRWRAQYRSGQLETDGLMFAPLTLAAETAQASVCERQSRAPTASAATIEVLLRNGRRITVPASIDPAALARLLPVLDGL</sequence>
<dbReference type="GO" id="GO:0043565">
    <property type="term" value="F:sequence-specific DNA binding"/>
    <property type="evidence" value="ECO:0007669"/>
    <property type="project" value="InterPro"/>
</dbReference>
<dbReference type="SUPFAM" id="SSF48295">
    <property type="entry name" value="TrpR-like"/>
    <property type="match status" value="1"/>
</dbReference>
<dbReference type="EMBL" id="JAAAMG010000044">
    <property type="protein sequence ID" value="NDW07910.1"/>
    <property type="molecule type" value="Genomic_DNA"/>
</dbReference>
<dbReference type="PANTHER" id="PTHR37936">
    <property type="entry name" value="TRANSPOSASE INSC FOR INSERTION ELEMENT IS2A-RELATED"/>
    <property type="match status" value="1"/>
</dbReference>
<dbReference type="Proteomes" id="UP000469011">
    <property type="component" value="Unassembled WGS sequence"/>
</dbReference>
<accession>A0A6N9T9E7</accession>
<evidence type="ECO:0000313" key="2">
    <source>
        <dbReference type="EMBL" id="NDW07910.1"/>
    </source>
</evidence>
<evidence type="ECO:0000256" key="1">
    <source>
        <dbReference type="ARBA" id="ARBA00009964"/>
    </source>
</evidence>
<dbReference type="RefSeq" id="WP_163466362.1">
    <property type="nucleotide sequence ID" value="NZ_JAAAMG010000044.1"/>
</dbReference>
<comment type="caution">
    <text evidence="2">The sequence shown here is derived from an EMBL/GenBank/DDBJ whole genome shotgun (WGS) entry which is preliminary data.</text>
</comment>
<dbReference type="PANTHER" id="PTHR37936:SF3">
    <property type="entry name" value="TRANSPOSASE INSC FOR INSERTION ELEMENT IS2A-RELATED"/>
    <property type="match status" value="1"/>
</dbReference>